<feature type="transmembrane region" description="Helical" evidence="2">
    <location>
        <begin position="380"/>
        <end position="401"/>
    </location>
</feature>
<dbReference type="InterPro" id="IPR011642">
    <property type="entry name" value="Gate_dom"/>
</dbReference>
<accession>A0A7C4XKZ5</accession>
<dbReference type="GO" id="GO:0015093">
    <property type="term" value="F:ferrous iron transmembrane transporter activity"/>
    <property type="evidence" value="ECO:0007669"/>
    <property type="project" value="InterPro"/>
</dbReference>
<feature type="transmembrane region" description="Helical" evidence="2">
    <location>
        <begin position="647"/>
        <end position="664"/>
    </location>
</feature>
<evidence type="ECO:0000256" key="1">
    <source>
        <dbReference type="ARBA" id="ARBA00023004"/>
    </source>
</evidence>
<dbReference type="CDD" id="cd01879">
    <property type="entry name" value="FeoB"/>
    <property type="match status" value="1"/>
</dbReference>
<dbReference type="SUPFAM" id="SSF52540">
    <property type="entry name" value="P-loop containing nucleoside triphosphate hydrolases"/>
    <property type="match status" value="1"/>
</dbReference>
<feature type="transmembrane region" description="Helical" evidence="2">
    <location>
        <begin position="421"/>
        <end position="443"/>
    </location>
</feature>
<dbReference type="InterPro" id="IPR005225">
    <property type="entry name" value="Small_GTP-bd"/>
</dbReference>
<feature type="transmembrane region" description="Helical" evidence="2">
    <location>
        <begin position="614"/>
        <end position="635"/>
    </location>
</feature>
<name>A0A7C4XKZ5_UNCW3</name>
<dbReference type="AlphaFoldDB" id="A0A7C4XKZ5"/>
<dbReference type="Gene3D" id="2.30.30.90">
    <property type="match status" value="1"/>
</dbReference>
<keyword evidence="2" id="KW-0812">Transmembrane</keyword>
<sequence>MAYVRNVIRRREKMALLNITQMKSGEKGKVVEISGGKGFVSRLEALGITIGSEITKISEQIMHGPVVIKIGNTQVAIGYGMAKKVIVNVQQAIKKILLVGNPNVGKSVIFSRLTGVDVIASNYPGTTVDYCRGCTGHGDKKIEVIDVPGTYSLEPTTPAEEVAVQMLNRAIEDKESIVVNVVDATNLERNLNLTLQLLKKEIPMIIALNLWDEAKHTGIEIDVKKLEEILGVTVIPTVAITGEGIKELVNRLDEAKRGQYKFKDEERWREIGKIISQVQIIKHRHHTFAERLGDLTIHPATGIPIAIISLFLIFQCIRFIGENLINYILDPLFYNLYKPFMMQISRLLSGAGLIHNILIGELINGDIDFGQSFGILTTGVYVEFAQVLPYVIAFYFVLSFLEDSGYLPRLAVLVDKLMHLIGLHGMAIIPMLLGLGCNVPGILSTRILETKRERFIAATLMAICVPCMALIAMIFGLIGKFGAKGIFPVFFTLSLVWFIGGIILKKIFKGESPEIFTEIPSYRIPYLPGLFKKVWMRIKWFVFEATPFVLFGVFIANILYTLGVFTLLSMVIGPIVFHILGLPAEATVALLIGFLRKDIAVGMLVPLNLSLKQLIIACVVLAMYFPCVATFAVFIRELGIIDTLKAAGIMLVSAFSVGAILNLIL</sequence>
<dbReference type="GO" id="GO:0005525">
    <property type="term" value="F:GTP binding"/>
    <property type="evidence" value="ECO:0007669"/>
    <property type="project" value="InterPro"/>
</dbReference>
<feature type="transmembrane region" description="Helical" evidence="2">
    <location>
        <begin position="300"/>
        <end position="320"/>
    </location>
</feature>
<keyword evidence="1" id="KW-0408">Iron</keyword>
<dbReference type="Pfam" id="PF04023">
    <property type="entry name" value="FeoA"/>
    <property type="match status" value="1"/>
</dbReference>
<dbReference type="InterPro" id="IPR050860">
    <property type="entry name" value="FeoB_GTPase"/>
</dbReference>
<feature type="domain" description="FeoB-type G" evidence="3">
    <location>
        <begin position="93"/>
        <end position="258"/>
    </location>
</feature>
<feature type="transmembrane region" description="Helical" evidence="2">
    <location>
        <begin position="540"/>
        <end position="563"/>
    </location>
</feature>
<proteinExistence type="predicted"/>
<dbReference type="InterPro" id="IPR030389">
    <property type="entry name" value="G_FEOB_dom"/>
</dbReference>
<evidence type="ECO:0000259" key="3">
    <source>
        <dbReference type="PROSITE" id="PS51711"/>
    </source>
</evidence>
<feature type="transmembrane region" description="Helical" evidence="2">
    <location>
        <begin position="485"/>
        <end position="504"/>
    </location>
</feature>
<dbReference type="InterPro" id="IPR027417">
    <property type="entry name" value="P-loop_NTPase"/>
</dbReference>
<dbReference type="GO" id="GO:0005886">
    <property type="term" value="C:plasma membrane"/>
    <property type="evidence" value="ECO:0007669"/>
    <property type="project" value="TreeGrafter"/>
</dbReference>
<dbReference type="GO" id="GO:0046914">
    <property type="term" value="F:transition metal ion binding"/>
    <property type="evidence" value="ECO:0007669"/>
    <property type="project" value="InterPro"/>
</dbReference>
<feature type="transmembrane region" description="Helical" evidence="2">
    <location>
        <begin position="455"/>
        <end position="479"/>
    </location>
</feature>
<dbReference type="SUPFAM" id="SSF50037">
    <property type="entry name" value="C-terminal domain of transcriptional repressors"/>
    <property type="match status" value="1"/>
</dbReference>
<dbReference type="Pfam" id="PF02421">
    <property type="entry name" value="FeoB_N"/>
    <property type="match status" value="1"/>
</dbReference>
<protein>
    <submittedName>
        <fullName evidence="4">GTP-binding protein</fullName>
    </submittedName>
</protein>
<dbReference type="PANTHER" id="PTHR43185:SF1">
    <property type="entry name" value="FE(2+) TRANSPORTER FEOB"/>
    <property type="match status" value="1"/>
</dbReference>
<dbReference type="PANTHER" id="PTHR43185">
    <property type="entry name" value="FERROUS IRON TRANSPORT PROTEIN B"/>
    <property type="match status" value="1"/>
</dbReference>
<dbReference type="SMART" id="SM00899">
    <property type="entry name" value="FeoA"/>
    <property type="match status" value="1"/>
</dbReference>
<feature type="transmembrane region" description="Helical" evidence="2">
    <location>
        <begin position="575"/>
        <end position="594"/>
    </location>
</feature>
<dbReference type="InterPro" id="IPR006073">
    <property type="entry name" value="GTP-bd"/>
</dbReference>
<dbReference type="PRINTS" id="PR00326">
    <property type="entry name" value="GTP1OBG"/>
</dbReference>
<dbReference type="Gene3D" id="3.40.50.300">
    <property type="entry name" value="P-loop containing nucleotide triphosphate hydrolases"/>
    <property type="match status" value="1"/>
</dbReference>
<dbReference type="InterPro" id="IPR038157">
    <property type="entry name" value="FeoA_core_dom"/>
</dbReference>
<dbReference type="InterPro" id="IPR008988">
    <property type="entry name" value="Transcriptional_repressor_C"/>
</dbReference>
<dbReference type="InterPro" id="IPR007167">
    <property type="entry name" value="Fe-transptr_FeoA-like"/>
</dbReference>
<comment type="caution">
    <text evidence="4">The sequence shown here is derived from an EMBL/GenBank/DDBJ whole genome shotgun (WGS) entry which is preliminary data.</text>
</comment>
<dbReference type="EMBL" id="DTGZ01000011">
    <property type="protein sequence ID" value="HGV96780.1"/>
    <property type="molecule type" value="Genomic_DNA"/>
</dbReference>
<evidence type="ECO:0000256" key="2">
    <source>
        <dbReference type="SAM" id="Phobius"/>
    </source>
</evidence>
<dbReference type="NCBIfam" id="TIGR00231">
    <property type="entry name" value="small_GTP"/>
    <property type="match status" value="1"/>
</dbReference>
<keyword evidence="2" id="KW-0472">Membrane</keyword>
<evidence type="ECO:0000313" key="4">
    <source>
        <dbReference type="EMBL" id="HGV96780.1"/>
    </source>
</evidence>
<dbReference type="InterPro" id="IPR011640">
    <property type="entry name" value="Fe2_transport_prot_B_C"/>
</dbReference>
<organism evidence="4">
    <name type="scientific">candidate division WOR-3 bacterium</name>
    <dbReference type="NCBI Taxonomy" id="2052148"/>
    <lineage>
        <taxon>Bacteria</taxon>
        <taxon>Bacteria division WOR-3</taxon>
    </lineage>
</organism>
<keyword evidence="2" id="KW-1133">Transmembrane helix</keyword>
<dbReference type="Pfam" id="PF07670">
    <property type="entry name" value="Gate"/>
    <property type="match status" value="2"/>
</dbReference>
<reference evidence="4" key="1">
    <citation type="journal article" date="2020" name="mSystems">
        <title>Genome- and Community-Level Interaction Insights into Carbon Utilization and Element Cycling Functions of Hydrothermarchaeota in Hydrothermal Sediment.</title>
        <authorList>
            <person name="Zhou Z."/>
            <person name="Liu Y."/>
            <person name="Xu W."/>
            <person name="Pan J."/>
            <person name="Luo Z.H."/>
            <person name="Li M."/>
        </authorList>
    </citation>
    <scope>NUCLEOTIDE SEQUENCE [LARGE SCALE GENOMIC DNA]</scope>
    <source>
        <strain evidence="4">SpSt-774</strain>
    </source>
</reference>
<gene>
    <name evidence="4" type="ORF">ENV60_00580</name>
</gene>
<dbReference type="PROSITE" id="PS51711">
    <property type="entry name" value="G_FEOB"/>
    <property type="match status" value="1"/>
</dbReference>
<dbReference type="Pfam" id="PF07664">
    <property type="entry name" value="FeoB_C"/>
    <property type="match status" value="1"/>
</dbReference>